<feature type="compositionally biased region" description="Acidic residues" evidence="1">
    <location>
        <begin position="1412"/>
        <end position="1423"/>
    </location>
</feature>
<feature type="region of interest" description="Disordered" evidence="1">
    <location>
        <begin position="2285"/>
        <end position="2304"/>
    </location>
</feature>
<feature type="region of interest" description="Disordered" evidence="1">
    <location>
        <begin position="2157"/>
        <end position="2176"/>
    </location>
</feature>
<feature type="domain" description="VWFA" evidence="2">
    <location>
        <begin position="66"/>
        <end position="282"/>
    </location>
</feature>
<dbReference type="NCBIfam" id="TIGR01451">
    <property type="entry name" value="B_ant_repeat"/>
    <property type="match status" value="31"/>
</dbReference>
<dbReference type="CDD" id="cd00198">
    <property type="entry name" value="vWFA"/>
    <property type="match status" value="1"/>
</dbReference>
<feature type="region of interest" description="Disordered" evidence="1">
    <location>
        <begin position="3434"/>
        <end position="3458"/>
    </location>
</feature>
<dbReference type="Pfam" id="PF13519">
    <property type="entry name" value="VWA_2"/>
    <property type="match status" value="1"/>
</dbReference>
<dbReference type="Gene3D" id="3.40.50.410">
    <property type="entry name" value="von Willebrand factor, type A domain"/>
    <property type="match status" value="1"/>
</dbReference>
<accession>A0A2S0HTG0</accession>
<feature type="region of interest" description="Disordered" evidence="1">
    <location>
        <begin position="2029"/>
        <end position="2048"/>
    </location>
</feature>
<feature type="compositionally biased region" description="Acidic residues" evidence="1">
    <location>
        <begin position="1166"/>
        <end position="1177"/>
    </location>
</feature>
<dbReference type="KEGG" id="aue:C5O00_01365"/>
<feature type="compositionally biased region" description="Low complexity" evidence="1">
    <location>
        <begin position="4204"/>
        <end position="4215"/>
    </location>
</feature>
<dbReference type="PROSITE" id="PS50234">
    <property type="entry name" value="VWFA"/>
    <property type="match status" value="1"/>
</dbReference>
<feature type="region of interest" description="Disordered" evidence="1">
    <location>
        <begin position="1036"/>
        <end position="1056"/>
    </location>
</feature>
<dbReference type="OrthoDB" id="599464at2"/>
<feature type="compositionally biased region" description="Acidic residues" evidence="1">
    <location>
        <begin position="920"/>
        <end position="931"/>
    </location>
</feature>
<feature type="compositionally biased region" description="Acidic residues" evidence="1">
    <location>
        <begin position="1043"/>
        <end position="1054"/>
    </location>
</feature>
<dbReference type="InterPro" id="IPR018247">
    <property type="entry name" value="EF_Hand_1_Ca_BS"/>
</dbReference>
<dbReference type="InterPro" id="IPR036465">
    <property type="entry name" value="vWFA_dom_sf"/>
</dbReference>
<feature type="compositionally biased region" description="Low complexity" evidence="1">
    <location>
        <begin position="3696"/>
        <end position="3712"/>
    </location>
</feature>
<feature type="region of interest" description="Disordered" evidence="1">
    <location>
        <begin position="1159"/>
        <end position="1179"/>
    </location>
</feature>
<protein>
    <recommendedName>
        <fullName evidence="2">VWFA domain-containing protein</fullName>
    </recommendedName>
</protein>
<feature type="region of interest" description="Disordered" evidence="1">
    <location>
        <begin position="1405"/>
        <end position="1425"/>
    </location>
</feature>
<dbReference type="SMART" id="SM00327">
    <property type="entry name" value="VWA"/>
    <property type="match status" value="1"/>
</dbReference>
<evidence type="ECO:0000256" key="1">
    <source>
        <dbReference type="SAM" id="MobiDB-lite"/>
    </source>
</evidence>
<dbReference type="Pfam" id="PF13585">
    <property type="entry name" value="CHU_C"/>
    <property type="match status" value="1"/>
</dbReference>
<evidence type="ECO:0000259" key="2">
    <source>
        <dbReference type="PROSITE" id="PS50234"/>
    </source>
</evidence>
<feature type="region of interest" description="Disordered" evidence="1">
    <location>
        <begin position="1773"/>
        <end position="1792"/>
    </location>
</feature>
<feature type="region of interest" description="Disordered" evidence="1">
    <location>
        <begin position="913"/>
        <end position="934"/>
    </location>
</feature>
<dbReference type="Pfam" id="PF24346">
    <property type="entry name" value="DUF7507"/>
    <property type="match status" value="32"/>
</dbReference>
<feature type="region of interest" description="Disordered" evidence="1">
    <location>
        <begin position="2669"/>
        <end position="2688"/>
    </location>
</feature>
<dbReference type="InterPro" id="IPR047589">
    <property type="entry name" value="DUF11_rpt"/>
</dbReference>
<gene>
    <name evidence="3" type="ORF">C5O00_01365</name>
</gene>
<evidence type="ECO:0000313" key="3">
    <source>
        <dbReference type="EMBL" id="AVI49888.1"/>
    </source>
</evidence>
<feature type="compositionally biased region" description="Low complexity" evidence="1">
    <location>
        <begin position="3823"/>
        <end position="3839"/>
    </location>
</feature>
<reference evidence="3 4" key="1">
    <citation type="submission" date="2018-02" db="EMBL/GenBank/DDBJ databases">
        <title>Genomic analysis of the strain RR4-38 isolated from a seawater recirculating aquaculture system.</title>
        <authorList>
            <person name="Kim Y.-S."/>
            <person name="Jang Y.H."/>
            <person name="Kim K.-H."/>
        </authorList>
    </citation>
    <scope>NUCLEOTIDE SEQUENCE [LARGE SCALE GENOMIC DNA]</scope>
    <source>
        <strain evidence="3 4">RR4-38</strain>
    </source>
</reference>
<dbReference type="InterPro" id="IPR002035">
    <property type="entry name" value="VWF_A"/>
</dbReference>
<keyword evidence="4" id="KW-1185">Reference proteome</keyword>
<dbReference type="InterPro" id="IPR055354">
    <property type="entry name" value="DUF7507"/>
</dbReference>
<feature type="region of interest" description="Disordered" evidence="1">
    <location>
        <begin position="4579"/>
        <end position="4602"/>
    </location>
</feature>
<evidence type="ECO:0000313" key="4">
    <source>
        <dbReference type="Proteomes" id="UP000238442"/>
    </source>
</evidence>
<proteinExistence type="predicted"/>
<dbReference type="Proteomes" id="UP000238442">
    <property type="component" value="Chromosome"/>
</dbReference>
<feature type="region of interest" description="Disordered" evidence="1">
    <location>
        <begin position="2797"/>
        <end position="2816"/>
    </location>
</feature>
<dbReference type="PROSITE" id="PS00018">
    <property type="entry name" value="EF_HAND_1"/>
    <property type="match status" value="1"/>
</dbReference>
<feature type="region of interest" description="Disordered" evidence="1">
    <location>
        <begin position="1901"/>
        <end position="1920"/>
    </location>
</feature>
<dbReference type="RefSeq" id="WP_105214251.1">
    <property type="nucleotide sequence ID" value="NZ_CP027062.1"/>
</dbReference>
<feature type="region of interest" description="Disordered" evidence="1">
    <location>
        <begin position="4069"/>
        <end position="4093"/>
    </location>
</feature>
<feature type="region of interest" description="Disordered" evidence="1">
    <location>
        <begin position="2413"/>
        <end position="2432"/>
    </location>
</feature>
<dbReference type="PANTHER" id="PTHR34819:SF3">
    <property type="entry name" value="CELL SURFACE PROTEIN"/>
    <property type="match status" value="1"/>
</dbReference>
<dbReference type="PANTHER" id="PTHR34819">
    <property type="entry name" value="LARGE CYSTEINE-RICH PERIPLASMIC PROTEIN OMCB"/>
    <property type="match status" value="1"/>
</dbReference>
<dbReference type="InterPro" id="IPR051172">
    <property type="entry name" value="Chlamydia_OmcB"/>
</dbReference>
<feature type="region of interest" description="Disordered" evidence="1">
    <location>
        <begin position="3688"/>
        <end position="3712"/>
    </location>
</feature>
<feature type="region of interest" description="Disordered" evidence="1">
    <location>
        <begin position="2541"/>
        <end position="2560"/>
    </location>
</feature>
<sequence>MKKQLPLRSIIAQKAIFLFIALTIFSLNMVKAQDITLQKEAVESALCNQFDITLTVTGNPPPIPQEVILVIDRSGSMGFDIPMDPNEPIDYAKDAAIDFVNNLFTPANNPTGLNRVAIVSYSTSATVDQAFVMEADKQDAIDAINALVADGGTNIARAMDTADNHMTTNATFDCTTARNIILLTDGVTNRTLSGSSCTSTPTPPFPANNTACMNDAINEGVAAQTTNVSGDTYNQNIFSVGLFGAISGNQQTAATYVLDEIENKGLFTTESAADLTGIYNDILGQLALAAKMGVVTDVLGSGFQMVGGSLSDPVNASYNGGTNTITWDLGDVSNETLVLTYTIEAVGMNGCGIQNSGMSSMSYEDANCNDVVTPFPNPQVCVPCPDISDPTIDQVECTNSVDYSATFDPGACTPFSLEFEWEFFLDNVSIGTVSGTTMGDLSGTFTYTGASPFEGMFRAQLTYNGTYNNSCSLPPVVVDSEIPVYLPPDMPVSGGDQIECASSPIQTLTAQATVPAGESIVWYDAATDGNVVPNPTLNTVGTVTYYAEAVDDTSNCSSLNRVPVTLTLYNCAINIVKTASPNNTNQCNPIAAGQDITYTFTVTNLGNVAITDVQVNDPLIDPVNPIPGPDSGDTDNDGELDTTEVWTYTATYTVVQGDIVNGQVQNTATVDGNVTGSSSSYNVNDDDTETVELCQNAEIEITKATDGDTVNCNPYIVGSTVNYTFTVSNLGDVDITNVVVNDPLLGGVVAGPASGDAVNPGIMDVGEVWTYNASYNVTQADIDNGVITNTATASGDTALGAVNDPSNTVNLTICQNPDIALIKVGTFNDENGNQCAEVGETISYAFTVTNTGNLTITNITVTDPLATMAGGPIASLAPGASDNTTFTASYVITQADIDAGNVQNQATANGTTTAGAVSDLSDDNSNLEDDPTNTPLCRQGDIALIKVGTFNDENGNQCAEVGETISYAFTVTNTGNLTITNITVTDPLATMAGGPIASLAPGASDNTTFTASYVITQADIDAGNVQNQATANGTTTAGAVSDLSDDNSNLEDDPTNTPLCRQGDIALIKVGTFNDENGNQCAEVGETISYAFTVTNTGNLTITNITVTDPLATMAGGPIASLAPGASDNTTFTASYVITQADIDAGNVQNQATANGTTTAGAVSDLSDDNSNLEDDPTNTPLCRQGDIALIKVGTFNDENGNQCAEVGETISYAFTVTNTGNLTITNITVTDPLATMAGGPIASLAPGASDNTTFTASYVITQADIDAGNVQNQATANGTTTAGAVSDLSDDNSNLEDDPTNTPLCRQGDIALIKVGTFNDENGNQCAEVGETISYAFTVTNTGNLTITNITVTDPLATMAGGPIASLAPGASDNTTFTASYVITQADIDAGNVQNQATANGTTTAGAVSDLSDDNSNLEDDPTNTPLCRQGDIALIKVGTFNDENGNQCAEVGETISYAFTVTNTGNLTITNITVTDPLATMAGGPIASLAPGASDNTTFTASYVITQADIDAGNVQNQATANGTTTAGAVSDLSDDNSNLEDDPTNTPLCRQGDIALIKVGTFNDENGNQCAEVGETISYAFTVTNTGNLTITNITVTDPLATMAGGPIASLAPGASDNTTFTASYVITQADIDAGNVQNQATANGTTTAGAVSDLSDDNSNLENDPTVTPLCQDPVIAIVKTGVFNDENGDQCSDPQETITYTFTVTNEGNVTLSTVAVTDPLVSPITFVSGDTNNDGLLQVDETWVYTGSYAITQADIDAGQVTNQATATANDTNNNPVSDLSDDTSVLENDPTVTPLCQDPVIAIVKTGVFNDENGDQCSDPQETITYTFTVTNEGNVTLSTVAVTDPLVSPITFVSGDTNNDGLLQVDETWVYTGSYAITQADIDAGQVTNQATATANDTNNNPVSDLSDESSVLGNDPTITPLCQGGTIAIVKTGVFNDENGDQCSDPQETITYTFTVTNEGNVTLSTVAVTDPLVSPITFVSGDTNNDGLLQVDETWVYTGSYAITQADIDAGQVTNQATATANDTNNNPVSDLSDESSVLGNDPTITPLCQGGTIAIVKTGVFNDENGDQCSDPQETITYTFTVTNEGNVTLSTVAVTDPLVSPITFVSGDTNNDGLLQVDETWVYTGSYAITQADIDAGQVTNQATATANDTNNNPVSDLSDDTSVLENDPTVTPLCQDPVIAIVKTGVFNDENGDQCSDPQETITYTFTVTNEGNVTLSTVAVTDPLVSPITFVSGDTNNDGLLQVDETWVYTGSYAITQADIDAGQVTNQATATANDTNNNPVSDLSDDTSVLENDPTVTPLCQDPVIAIVKTGVFNDENGDQCSDPQETITYTFTVTNEGNVTLSTVAVTDPLVSPITFVSGDTNNDGLLQVDETWVYTGSYAITQADIDAGQVTNQATATANDTNNNPVSDLSDESSVLGNDPTITPLCQGGTIAIVKTGVFNDENGDQCSDPQETITYTFTVTNEGNVTLSTVAVTDPLVSPITFVSGDTNNDGLLQVDETWVYTGSYAITQADIDAGQVTNQATATANDTNNNPVSDLSDDTSVLENDPTVTPLCQDPVIAIVKTGVFNDENGDQCSDPQETITYTFTVTNEGNVTLSTVAVTDPLVSPITFVSGDTNNDGLLQVDETWVYTGSYAITQADIDAGQVTNQATATANDTNNNPVSDLSDDTSVLENDPTVTPLCQDPVIAIVKTGVFNDENGDQCSDPQETITYTFTVTNEGNVTLSTVAVTDPLVSPITFVSGDTNNDGLLQVDETWVYTGSYAITQADIDAGQVTNQATATANDTNNNPVSDLSDDTSVLENDPTVTPLCQDPVIAIVKTGVFNDENGDQCSDPQETITYTFTVTNEGNVTLSTVAVTDPLVSPITFVSGDTNNDGLLQVDETWVYTGSYAITQADIDAGQVTNQATATANDTNNNPVSDLSDDTSVLENDPTVTPLCQGADIAIVKTSQYDDGGDCSDPGELINYTFTVTNEGNVSLANILVNDPLLGGNVPGPDSGDTDNDGELDVTETWVYTGSYAITQDDIDAGEVINQATATGVAPNQTQVSDLSGSTTTTDDSTTTTLCQDPAIAIVKTSQYNDGGDCSDPGELINYTFTVTNEGNVSLSNIVVDDPLLGGVVPGPDSGDTDNDGELDVTETWVYTGSYAITQDDIDAGEVINQATATGVAPNQTQVSDLSGSTTTTDDSTTTTLCQNPAIAIVKTSQYDDGGDCSDPGELINYTFTVTNEGNVSLSNIIVDDPLLGGVVPGPDSGDTDNDGELDVTETWVYTGSYAITQDDIDAGEVINQATATGVAPNQTQVSDLSGSTTTTDDSTTTTLCQNPAIAIVKTSQYDDGGDCSDPGELINYTFTVTNEGNVSLSNIIVDDPLLGGVVPGPDSGDTDNDGELDVTETWVYTGSYAITQDDIDAGEVINQATATGTAPDQSTVSDLSGSTTTTDDSTTTTLCQNPAIAIVKTSQYDDGGDCSDPGELINYTFTVTNEGNVSLSNIVVDDPLLGGVVPGPDSGDTDNDGELDVTETWVYTGSYAITQDDIDAGEVINQATATGVAPNQTQVSDLSGSTTTTDDSTTTTLCQNPAIAIVKTSQYDDGGDCSDPGELINYTFTVTNEGNVSLSNIIVDDPLLGGVVPGPDSGDTDNDGELDVTETWVYTGSYAITQDDIDAGEVINQATATGTAPDQSTVSDLSGSTTTTDDSTTTTLCQDPAIAIVKTSQYDDGGDCSDPGELINYTFTVTNEGNVSLSNIIVDDPLLGGVVPGPDSGDTDNDGELDVTETWVYTGSYAITQDDIDAGEVINQATATGTAPDQSTVSDLSGSTTTTDDSTTTTLCQDPAIAIVKTSQYDDGGDCSDPGELINYTFTVTNEGNVSLANILVNDPLLGGNVPGPDSGDTDNDGELDVTETWVYTGSYAITQDDIDAGEVINQATATGVAPNQTQVSDLSGSTTTTDDSTTTTLCQDPAIAIVKTSQYDDGGDCSDPGELINYTFTVTNEGNVSLSNIIVDDPLLGGVVPGPDSGDTDNDGELDVTETWVYTGSYAITQDDIDAGEVINQATATGTAPDQSTVSDLSGSTTTTDDSTTTTLCQEPLIAIVKEATYNPGTNCSQPGEIIEYKFEVFNTGNVSLTNIVVDDPLLGGVVPGPAAGDSDGDNELDVTETWIYIGSYTITQADIDAGEVINQATATGTAPDQSTVSDLSGSTTTTDDMTVTELCQDPAIAIVKVAAYDPGANCSEPGQTIDYTFTVTNEGNVSLSNIVVDDPLLGGVVPGPDSGDDDNDGELDVTEVWVYTASYTITQADIDAGEVINQATATGTAPDQSTVSDLSGSTTATDDMTVTTLCQEPAIALIKVGTVVDENGNGCTDLGEKIVYAFEVINTGNTVLTDVIVIDPLVNVVGGPITLQVGESDTTSFTAEYSITQSDIDAGEVINQAIAEGTAPDGSVVDDLSDDNSPLENDPTITVLCQVASLSVEKSGVFNDENGNGSADAGETISYIFVVTNTGSVTLYNIEIEDPLPGIMIEGGPIAVLQPGEVDDTTFTATYVITQADIDAGEVVNQAVATGYDINGNEVTDLSDDPNDPTNFDANGDGEPDDPTVTILPNVLVEPPFEIFNGITPDGDGMNDFFRIVGIEEYPDNNMKIFNRWGVLVWETDGYGGSNGEENVFRGISDGRSTIRQGEMLPTGTYYYVLTILGEDNPGESSYAGYLYINR</sequence>
<dbReference type="EMBL" id="CP027062">
    <property type="protein sequence ID" value="AVI49888.1"/>
    <property type="molecule type" value="Genomic_DNA"/>
</dbReference>
<feature type="region of interest" description="Disordered" evidence="1">
    <location>
        <begin position="4196"/>
        <end position="4215"/>
    </location>
</feature>
<organism evidence="3 4">
    <name type="scientific">Pukyongia salina</name>
    <dbReference type="NCBI Taxonomy" id="2094025"/>
    <lineage>
        <taxon>Bacteria</taxon>
        <taxon>Pseudomonadati</taxon>
        <taxon>Bacteroidota</taxon>
        <taxon>Flavobacteriia</taxon>
        <taxon>Flavobacteriales</taxon>
        <taxon>Flavobacteriaceae</taxon>
        <taxon>Pukyongia</taxon>
    </lineage>
</organism>
<feature type="region of interest" description="Disordered" evidence="1">
    <location>
        <begin position="3815"/>
        <end position="3839"/>
    </location>
</feature>
<name>A0A2S0HTG0_9FLAO</name>
<dbReference type="SUPFAM" id="SSF53300">
    <property type="entry name" value="vWA-like"/>
    <property type="match status" value="1"/>
</dbReference>
<feature type="compositionally biased region" description="Low complexity" evidence="1">
    <location>
        <begin position="4077"/>
        <end position="4093"/>
    </location>
</feature>
<feature type="compositionally biased region" description="Low complexity" evidence="1">
    <location>
        <begin position="3442"/>
        <end position="3458"/>
    </location>
</feature>